<dbReference type="SUPFAM" id="SSF49899">
    <property type="entry name" value="Concanavalin A-like lectins/glucanases"/>
    <property type="match status" value="1"/>
</dbReference>
<dbReference type="GO" id="GO:0004553">
    <property type="term" value="F:hydrolase activity, hydrolyzing O-glycosyl compounds"/>
    <property type="evidence" value="ECO:0007669"/>
    <property type="project" value="UniProtKB-ARBA"/>
</dbReference>
<feature type="signal peptide" evidence="1">
    <location>
        <begin position="1"/>
        <end position="22"/>
    </location>
</feature>
<comment type="caution">
    <text evidence="2">The sequence shown here is derived from an EMBL/GenBank/DDBJ whole genome shotgun (WGS) entry which is preliminary data.</text>
</comment>
<organism evidence="2 3">
    <name type="scientific">Pedobacter psychroterrae</name>
    <dbReference type="NCBI Taxonomy" id="2530453"/>
    <lineage>
        <taxon>Bacteria</taxon>
        <taxon>Pseudomonadati</taxon>
        <taxon>Bacteroidota</taxon>
        <taxon>Sphingobacteriia</taxon>
        <taxon>Sphingobacteriales</taxon>
        <taxon>Sphingobacteriaceae</taxon>
        <taxon>Pedobacter</taxon>
    </lineage>
</organism>
<dbReference type="Proteomes" id="UP000293347">
    <property type="component" value="Unassembled WGS sequence"/>
</dbReference>
<dbReference type="GO" id="GO:0005975">
    <property type="term" value="P:carbohydrate metabolic process"/>
    <property type="evidence" value="ECO:0007669"/>
    <property type="project" value="UniProtKB-ARBA"/>
</dbReference>
<evidence type="ECO:0000256" key="1">
    <source>
        <dbReference type="SAM" id="SignalP"/>
    </source>
</evidence>
<evidence type="ECO:0000313" key="2">
    <source>
        <dbReference type="EMBL" id="TCD03457.1"/>
    </source>
</evidence>
<evidence type="ECO:0000313" key="3">
    <source>
        <dbReference type="Proteomes" id="UP000293347"/>
    </source>
</evidence>
<keyword evidence="3" id="KW-1185">Reference proteome</keyword>
<dbReference type="OrthoDB" id="101122at2"/>
<sequence>MTDLFKCCLFVVLLFGCLSSSAQNWMPGYEFRRKITFDKSKIEGDFTGSSPRIELDVADFPVLVELQDEAFKYHAATSCEDIVYDPEGRNIAFATVAAPLVKLSFQIESYDPVLGKYRCWIRIPSLASAKTGTPATAIYFYYGGSALHDSYSIAGLSTWNGEYSGVWHMNGENSDFGSRNVKTGLAAESLTGHGFVAEDKIPGKIGDAVELDGEDQYLHTSGHGNGAFTFMAWIKWNGGTGSQTIAGTDSIGSGRTGWRVGINAQGKIEMSTYKTSGVFWSMTSAYAVAAGVWTHVVCYYFVNGANNSGVTTLLNGSPAGGSGGAGLKLGAGGYMAVGRNKDGSQHFNGAIDELRIFKVAKPTYWLKNEYQNQNDPSSFYSIGAEESNSSWVTFTGAASSSWSTTANWLNSVKPVVGSRVRISAGKTGRITGADVVFGALFLEPGATLSSGVNVQLNCNAKFGAGAVLNMDMGKKLTLSGNGLNLSGAGTINTAELEVNASSASSEVFLDAEVNVSNYLKLSKGLLNANGKLTLLSFSHSNTAALLPIPDGNVTSIAGDVNVQSFIDGSFPSPSSGRGWRLLSSPVIHSGEEGNYQYGFQDIKSTVFITGKDGAVNGFDASPNNGATVYTHDQALAGTLSKKYVAIPNMNTAVQLGKGFYLFSRGSKLQANAYRDQLQEQPFSNPAPYTLIYKGKLFVGDLTVPVFNRNAGGEGAGFNLLGNPYASPIKWGALDKVNVGPFVWLFDPLNGTYVVSDDPNMVIPAGAGFFVKVLGGFASGSVRFSEGAKALK</sequence>
<protein>
    <recommendedName>
        <fullName evidence="4">Concanavalin A-like lectin/glucanase superfamily protein</fullName>
    </recommendedName>
</protein>
<dbReference type="AlphaFoldDB" id="A0A4V2MLV2"/>
<dbReference type="InterPro" id="IPR013320">
    <property type="entry name" value="ConA-like_dom_sf"/>
</dbReference>
<dbReference type="EMBL" id="SJSL01000001">
    <property type="protein sequence ID" value="TCD03457.1"/>
    <property type="molecule type" value="Genomic_DNA"/>
</dbReference>
<dbReference type="Gene3D" id="2.60.120.200">
    <property type="match status" value="1"/>
</dbReference>
<gene>
    <name evidence="2" type="ORF">EZ437_05675</name>
</gene>
<reference evidence="2 3" key="1">
    <citation type="submission" date="2019-02" db="EMBL/GenBank/DDBJ databases">
        <title>Pedobacter sp. RP-1-14 sp. nov., isolated from Arctic soil.</title>
        <authorList>
            <person name="Dahal R.H."/>
        </authorList>
    </citation>
    <scope>NUCLEOTIDE SEQUENCE [LARGE SCALE GENOMIC DNA]</scope>
    <source>
        <strain evidence="2 3">RP-1-14</strain>
    </source>
</reference>
<proteinExistence type="predicted"/>
<evidence type="ECO:0008006" key="4">
    <source>
        <dbReference type="Google" id="ProtNLM"/>
    </source>
</evidence>
<accession>A0A4V2MLV2</accession>
<keyword evidence="1" id="KW-0732">Signal</keyword>
<name>A0A4V2MLV2_9SPHI</name>
<dbReference type="PROSITE" id="PS51257">
    <property type="entry name" value="PROKAR_LIPOPROTEIN"/>
    <property type="match status" value="1"/>
</dbReference>
<feature type="chain" id="PRO_5020507987" description="Concanavalin A-like lectin/glucanase superfamily protein" evidence="1">
    <location>
        <begin position="23"/>
        <end position="791"/>
    </location>
</feature>
<dbReference type="Pfam" id="PF13385">
    <property type="entry name" value="Laminin_G_3"/>
    <property type="match status" value="1"/>
</dbReference>